<proteinExistence type="predicted"/>
<accession>A0ABD0M8V6</accession>
<evidence type="ECO:0000256" key="1">
    <source>
        <dbReference type="SAM" id="MobiDB-lite"/>
    </source>
</evidence>
<dbReference type="EMBL" id="JACVVK020000002">
    <property type="protein sequence ID" value="KAK7508355.1"/>
    <property type="molecule type" value="Genomic_DNA"/>
</dbReference>
<comment type="caution">
    <text evidence="2">The sequence shown here is derived from an EMBL/GenBank/DDBJ whole genome shotgun (WGS) entry which is preliminary data.</text>
</comment>
<protein>
    <submittedName>
        <fullName evidence="2">Uncharacterized protein</fullName>
    </submittedName>
</protein>
<dbReference type="AlphaFoldDB" id="A0ABD0M8V6"/>
<dbReference type="Proteomes" id="UP001519460">
    <property type="component" value="Unassembled WGS sequence"/>
</dbReference>
<sequence length="126" mass="13925">MSSSNSNSISPQSSAGRMNLINRHTMSRNNPEFVKLFFLVTISLVPKTFRHPCLVPAVFHLTIPNFIQKNVAAPAANCHNANESGERSPFASVSSTCFNYRREQQGTATRGVPMKIPTRTETEFGP</sequence>
<keyword evidence="3" id="KW-1185">Reference proteome</keyword>
<feature type="region of interest" description="Disordered" evidence="1">
    <location>
        <begin position="104"/>
        <end position="126"/>
    </location>
</feature>
<evidence type="ECO:0000313" key="3">
    <source>
        <dbReference type="Proteomes" id="UP001519460"/>
    </source>
</evidence>
<reference evidence="2 3" key="1">
    <citation type="journal article" date="2023" name="Sci. Data">
        <title>Genome assembly of the Korean intertidal mud-creeper Batillaria attramentaria.</title>
        <authorList>
            <person name="Patra A.K."/>
            <person name="Ho P.T."/>
            <person name="Jun S."/>
            <person name="Lee S.J."/>
            <person name="Kim Y."/>
            <person name="Won Y.J."/>
        </authorList>
    </citation>
    <scope>NUCLEOTIDE SEQUENCE [LARGE SCALE GENOMIC DNA]</scope>
    <source>
        <strain evidence="2">Wonlab-2016</strain>
    </source>
</reference>
<evidence type="ECO:0000313" key="2">
    <source>
        <dbReference type="EMBL" id="KAK7508355.1"/>
    </source>
</evidence>
<organism evidence="2 3">
    <name type="scientific">Batillaria attramentaria</name>
    <dbReference type="NCBI Taxonomy" id="370345"/>
    <lineage>
        <taxon>Eukaryota</taxon>
        <taxon>Metazoa</taxon>
        <taxon>Spiralia</taxon>
        <taxon>Lophotrochozoa</taxon>
        <taxon>Mollusca</taxon>
        <taxon>Gastropoda</taxon>
        <taxon>Caenogastropoda</taxon>
        <taxon>Sorbeoconcha</taxon>
        <taxon>Cerithioidea</taxon>
        <taxon>Batillariidae</taxon>
        <taxon>Batillaria</taxon>
    </lineage>
</organism>
<gene>
    <name evidence="2" type="ORF">BaRGS_00000594</name>
</gene>
<name>A0ABD0M8V6_9CAEN</name>